<evidence type="ECO:0000256" key="7">
    <source>
        <dbReference type="ARBA" id="ARBA00022777"/>
    </source>
</evidence>
<organism evidence="14 15">
    <name type="scientific">Actinomycetospora lemnae</name>
    <dbReference type="NCBI Taxonomy" id="3019891"/>
    <lineage>
        <taxon>Bacteria</taxon>
        <taxon>Bacillati</taxon>
        <taxon>Actinomycetota</taxon>
        <taxon>Actinomycetes</taxon>
        <taxon>Pseudonocardiales</taxon>
        <taxon>Pseudonocardiaceae</taxon>
        <taxon>Actinomycetospora</taxon>
    </lineage>
</organism>
<dbReference type="InterPro" id="IPR036890">
    <property type="entry name" value="HATPase_C_sf"/>
</dbReference>
<accession>A0ABT5SMP6</accession>
<dbReference type="InterPro" id="IPR004358">
    <property type="entry name" value="Sig_transdc_His_kin-like_C"/>
</dbReference>
<evidence type="ECO:0000256" key="5">
    <source>
        <dbReference type="ARBA" id="ARBA00022679"/>
    </source>
</evidence>
<evidence type="ECO:0000256" key="9">
    <source>
        <dbReference type="ARBA" id="ARBA00023012"/>
    </source>
</evidence>
<keyword evidence="10 11" id="KW-0472">Membrane</keyword>
<keyword evidence="4" id="KW-0597">Phosphoprotein</keyword>
<keyword evidence="7 14" id="KW-0418">Kinase</keyword>
<dbReference type="PROSITE" id="PS50885">
    <property type="entry name" value="HAMP"/>
    <property type="match status" value="1"/>
</dbReference>
<evidence type="ECO:0000256" key="2">
    <source>
        <dbReference type="ARBA" id="ARBA00004236"/>
    </source>
</evidence>
<evidence type="ECO:0000256" key="10">
    <source>
        <dbReference type="ARBA" id="ARBA00023136"/>
    </source>
</evidence>
<keyword evidence="15" id="KW-1185">Reference proteome</keyword>
<dbReference type="PROSITE" id="PS50109">
    <property type="entry name" value="HIS_KIN"/>
    <property type="match status" value="1"/>
</dbReference>
<dbReference type="SUPFAM" id="SSF55874">
    <property type="entry name" value="ATPase domain of HSP90 chaperone/DNA topoisomerase II/histidine kinase"/>
    <property type="match status" value="1"/>
</dbReference>
<dbReference type="InterPro" id="IPR036097">
    <property type="entry name" value="HisK_dim/P_sf"/>
</dbReference>
<dbReference type="PANTHER" id="PTHR45436:SF5">
    <property type="entry name" value="SENSOR HISTIDINE KINASE TRCS"/>
    <property type="match status" value="1"/>
</dbReference>
<evidence type="ECO:0000256" key="8">
    <source>
        <dbReference type="ARBA" id="ARBA00022989"/>
    </source>
</evidence>
<dbReference type="PANTHER" id="PTHR45436">
    <property type="entry name" value="SENSOR HISTIDINE KINASE YKOH"/>
    <property type="match status" value="1"/>
</dbReference>
<evidence type="ECO:0000259" key="12">
    <source>
        <dbReference type="PROSITE" id="PS50109"/>
    </source>
</evidence>
<dbReference type="RefSeq" id="WP_274198649.1">
    <property type="nucleotide sequence ID" value="NZ_JAQZAO010000001.1"/>
</dbReference>
<evidence type="ECO:0000256" key="3">
    <source>
        <dbReference type="ARBA" id="ARBA00012438"/>
    </source>
</evidence>
<evidence type="ECO:0000256" key="11">
    <source>
        <dbReference type="SAM" id="Phobius"/>
    </source>
</evidence>
<dbReference type="EC" id="2.7.13.3" evidence="3"/>
<dbReference type="InterPro" id="IPR003594">
    <property type="entry name" value="HATPase_dom"/>
</dbReference>
<dbReference type="Gene3D" id="3.30.565.10">
    <property type="entry name" value="Histidine kinase-like ATPase, C-terminal domain"/>
    <property type="match status" value="1"/>
</dbReference>
<dbReference type="Pfam" id="PF00512">
    <property type="entry name" value="HisKA"/>
    <property type="match status" value="1"/>
</dbReference>
<evidence type="ECO:0000313" key="14">
    <source>
        <dbReference type="EMBL" id="MDD7964102.1"/>
    </source>
</evidence>
<evidence type="ECO:0000256" key="1">
    <source>
        <dbReference type="ARBA" id="ARBA00000085"/>
    </source>
</evidence>
<dbReference type="CDD" id="cd06225">
    <property type="entry name" value="HAMP"/>
    <property type="match status" value="1"/>
</dbReference>
<feature type="transmembrane region" description="Helical" evidence="11">
    <location>
        <begin position="20"/>
        <end position="41"/>
    </location>
</feature>
<keyword evidence="9" id="KW-0902">Two-component regulatory system</keyword>
<name>A0ABT5SMP6_9PSEU</name>
<dbReference type="SMART" id="SM00304">
    <property type="entry name" value="HAMP"/>
    <property type="match status" value="1"/>
</dbReference>
<protein>
    <recommendedName>
        <fullName evidence="3">histidine kinase</fullName>
        <ecNumber evidence="3">2.7.13.3</ecNumber>
    </recommendedName>
</protein>
<dbReference type="CDD" id="cd00075">
    <property type="entry name" value="HATPase"/>
    <property type="match status" value="1"/>
</dbReference>
<feature type="domain" description="HAMP" evidence="13">
    <location>
        <begin position="105"/>
        <end position="158"/>
    </location>
</feature>
<dbReference type="Gene3D" id="1.10.287.130">
    <property type="match status" value="1"/>
</dbReference>
<dbReference type="SUPFAM" id="SSF47384">
    <property type="entry name" value="Homodimeric domain of signal transducing histidine kinase"/>
    <property type="match status" value="1"/>
</dbReference>
<dbReference type="GO" id="GO:0016301">
    <property type="term" value="F:kinase activity"/>
    <property type="evidence" value="ECO:0007669"/>
    <property type="project" value="UniProtKB-KW"/>
</dbReference>
<evidence type="ECO:0000313" key="15">
    <source>
        <dbReference type="Proteomes" id="UP001300763"/>
    </source>
</evidence>
<evidence type="ECO:0000256" key="4">
    <source>
        <dbReference type="ARBA" id="ARBA00022553"/>
    </source>
</evidence>
<keyword evidence="6 11" id="KW-0812">Transmembrane</keyword>
<feature type="domain" description="Histidine kinase" evidence="12">
    <location>
        <begin position="166"/>
        <end position="378"/>
    </location>
</feature>
<dbReference type="Proteomes" id="UP001300763">
    <property type="component" value="Unassembled WGS sequence"/>
</dbReference>
<comment type="caution">
    <text evidence="14">The sequence shown here is derived from an EMBL/GenBank/DDBJ whole genome shotgun (WGS) entry which is preliminary data.</text>
</comment>
<keyword evidence="8 11" id="KW-1133">Transmembrane helix</keyword>
<dbReference type="InterPro" id="IPR003661">
    <property type="entry name" value="HisK_dim/P_dom"/>
</dbReference>
<reference evidence="14 15" key="1">
    <citation type="submission" date="2023-02" db="EMBL/GenBank/DDBJ databases">
        <title>Genome sequencing required for Actinomycetospora new species description.</title>
        <authorList>
            <person name="Saimee Y."/>
            <person name="Duangmal K."/>
        </authorList>
    </citation>
    <scope>NUCLEOTIDE SEQUENCE [LARGE SCALE GENOMIC DNA]</scope>
    <source>
        <strain evidence="14 15">DW7H6</strain>
    </source>
</reference>
<dbReference type="InterPro" id="IPR003660">
    <property type="entry name" value="HAMP_dom"/>
</dbReference>
<dbReference type="InterPro" id="IPR050428">
    <property type="entry name" value="TCS_sensor_his_kinase"/>
</dbReference>
<gene>
    <name evidence="14" type="ORF">PGB27_01955</name>
</gene>
<keyword evidence="5" id="KW-0808">Transferase</keyword>
<comment type="subcellular location">
    <subcellularLocation>
        <location evidence="2">Cell membrane</location>
    </subcellularLocation>
</comment>
<comment type="catalytic activity">
    <reaction evidence="1">
        <text>ATP + protein L-histidine = ADP + protein N-phospho-L-histidine.</text>
        <dbReference type="EC" id="2.7.13.3"/>
    </reaction>
</comment>
<feature type="transmembrane region" description="Helical" evidence="11">
    <location>
        <begin position="84"/>
        <end position="104"/>
    </location>
</feature>
<dbReference type="PRINTS" id="PR00344">
    <property type="entry name" value="BCTRLSENSOR"/>
</dbReference>
<dbReference type="Pfam" id="PF00672">
    <property type="entry name" value="HAMP"/>
    <property type="match status" value="1"/>
</dbReference>
<evidence type="ECO:0000259" key="13">
    <source>
        <dbReference type="PROSITE" id="PS50885"/>
    </source>
</evidence>
<dbReference type="CDD" id="cd00082">
    <property type="entry name" value="HisKA"/>
    <property type="match status" value="1"/>
</dbReference>
<dbReference type="SUPFAM" id="SSF158472">
    <property type="entry name" value="HAMP domain-like"/>
    <property type="match status" value="1"/>
</dbReference>
<dbReference type="InterPro" id="IPR005467">
    <property type="entry name" value="His_kinase_dom"/>
</dbReference>
<dbReference type="Pfam" id="PF02518">
    <property type="entry name" value="HATPase_c"/>
    <property type="match status" value="1"/>
</dbReference>
<dbReference type="SMART" id="SM00388">
    <property type="entry name" value="HisKA"/>
    <property type="match status" value="1"/>
</dbReference>
<dbReference type="SMART" id="SM00387">
    <property type="entry name" value="HATPase_c"/>
    <property type="match status" value="1"/>
</dbReference>
<evidence type="ECO:0000256" key="6">
    <source>
        <dbReference type="ARBA" id="ARBA00022692"/>
    </source>
</evidence>
<sequence>MSTASPVSRRGPGLRLRLTLLATGLVAVVAVLLVWLGWVLVGEVVAAVPQLPPDTPVMVDGVRVPAGELAEALGEAARVEVLRIGSLAFAMVVVAAALISWVTVRRVLRPLHDVTATARRLSAESLDARIGLTGPRDEVAELAATFDAMLDRLQAAFDAQQRFVANASHELRTPLAVLRTEVDVTLADPDADVAELRRMGEVIRDATRRAEDLVAGLLLLARTEAADAVPRDPVDLAETVPGALDAVRAEARDRNLTVHTELAPAGVAGDAALLGRVAGNLLENAVRHNVEGGWLAVRTRVDDGHAVLSVSSSGPVVAPGMVAELFEPFRRGAGRTGSGTGLGLSIVRAVARAHGGRAVAEPVAGGGLTVDVVLPRAQDS</sequence>
<dbReference type="Gene3D" id="6.10.340.10">
    <property type="match status" value="1"/>
</dbReference>
<dbReference type="EMBL" id="JAQZAO010000001">
    <property type="protein sequence ID" value="MDD7964102.1"/>
    <property type="molecule type" value="Genomic_DNA"/>
</dbReference>
<proteinExistence type="predicted"/>